<accession>T1J777</accession>
<dbReference type="InterPro" id="IPR013783">
    <property type="entry name" value="Ig-like_fold"/>
</dbReference>
<evidence type="ECO:0000313" key="3">
    <source>
        <dbReference type="Proteomes" id="UP000014500"/>
    </source>
</evidence>
<organism evidence="2 3">
    <name type="scientific">Strigamia maritima</name>
    <name type="common">European centipede</name>
    <name type="synonym">Geophilus maritimus</name>
    <dbReference type="NCBI Taxonomy" id="126957"/>
    <lineage>
        <taxon>Eukaryota</taxon>
        <taxon>Metazoa</taxon>
        <taxon>Ecdysozoa</taxon>
        <taxon>Arthropoda</taxon>
        <taxon>Myriapoda</taxon>
        <taxon>Chilopoda</taxon>
        <taxon>Pleurostigmophora</taxon>
        <taxon>Geophilomorpha</taxon>
        <taxon>Linotaeniidae</taxon>
        <taxon>Strigamia</taxon>
    </lineage>
</organism>
<dbReference type="Proteomes" id="UP000014500">
    <property type="component" value="Unassembled WGS sequence"/>
</dbReference>
<evidence type="ECO:0000256" key="1">
    <source>
        <dbReference type="SAM" id="MobiDB-lite"/>
    </source>
</evidence>
<proteinExistence type="predicted"/>
<reference evidence="2" key="2">
    <citation type="submission" date="2015-02" db="UniProtKB">
        <authorList>
            <consortium name="EnsemblMetazoa"/>
        </authorList>
    </citation>
    <scope>IDENTIFICATION</scope>
</reference>
<dbReference type="STRING" id="126957.T1J777"/>
<dbReference type="HOGENOM" id="CLU_2779092_0_0_1"/>
<sequence length="69" mass="7824">MEYSSSLKSSDSKVKASKHNSFWDDHHDKNHQQPYFDNATATNVTSQLGKTAYLTCRVKQLGDRTDCSN</sequence>
<evidence type="ECO:0008006" key="4">
    <source>
        <dbReference type="Google" id="ProtNLM"/>
    </source>
</evidence>
<dbReference type="AlphaFoldDB" id="T1J777"/>
<protein>
    <recommendedName>
        <fullName evidence="4">Ig-like domain-containing protein</fullName>
    </recommendedName>
</protein>
<feature type="compositionally biased region" description="Basic and acidic residues" evidence="1">
    <location>
        <begin position="21"/>
        <end position="31"/>
    </location>
</feature>
<dbReference type="EnsemblMetazoa" id="SMAR009511-RA">
    <property type="protein sequence ID" value="SMAR009511-PA"/>
    <property type="gene ID" value="SMAR009511"/>
</dbReference>
<dbReference type="EMBL" id="JH431915">
    <property type="status" value="NOT_ANNOTATED_CDS"/>
    <property type="molecule type" value="Genomic_DNA"/>
</dbReference>
<dbReference type="Gene3D" id="2.60.40.10">
    <property type="entry name" value="Immunoglobulins"/>
    <property type="match status" value="1"/>
</dbReference>
<keyword evidence="3" id="KW-1185">Reference proteome</keyword>
<name>T1J777_STRMM</name>
<reference evidence="3" key="1">
    <citation type="submission" date="2011-05" db="EMBL/GenBank/DDBJ databases">
        <authorList>
            <person name="Richards S.R."/>
            <person name="Qu J."/>
            <person name="Jiang H."/>
            <person name="Jhangiani S.N."/>
            <person name="Agravi P."/>
            <person name="Goodspeed R."/>
            <person name="Gross S."/>
            <person name="Mandapat C."/>
            <person name="Jackson L."/>
            <person name="Mathew T."/>
            <person name="Pu L."/>
            <person name="Thornton R."/>
            <person name="Saada N."/>
            <person name="Wilczek-Boney K.B."/>
            <person name="Lee S."/>
            <person name="Kovar C."/>
            <person name="Wu Y."/>
            <person name="Scherer S.E."/>
            <person name="Worley K.C."/>
            <person name="Muzny D.M."/>
            <person name="Gibbs R."/>
        </authorList>
    </citation>
    <scope>NUCLEOTIDE SEQUENCE</scope>
    <source>
        <strain evidence="3">Brora</strain>
    </source>
</reference>
<evidence type="ECO:0000313" key="2">
    <source>
        <dbReference type="EnsemblMetazoa" id="SMAR009511-PA"/>
    </source>
</evidence>
<dbReference type="PhylomeDB" id="T1J777"/>
<feature type="region of interest" description="Disordered" evidence="1">
    <location>
        <begin position="1"/>
        <end position="37"/>
    </location>
</feature>